<keyword evidence="14" id="KW-0346">Stress response</keyword>
<evidence type="ECO:0000256" key="9">
    <source>
        <dbReference type="ARBA" id="ARBA00042745"/>
    </source>
</evidence>
<evidence type="ECO:0000256" key="6">
    <source>
        <dbReference type="ARBA" id="ARBA00038861"/>
    </source>
</evidence>
<dbReference type="Gene3D" id="3.40.50.150">
    <property type="entry name" value="Vaccinia Virus protein VP39"/>
    <property type="match status" value="1"/>
</dbReference>
<dbReference type="InterPro" id="IPR050082">
    <property type="entry name" value="RNA_methyltr_RlmE"/>
</dbReference>
<dbReference type="PATRIC" id="fig|1391653.3.peg.1037"/>
<evidence type="ECO:0000256" key="11">
    <source>
        <dbReference type="HAMAP-Rule" id="MF_01547"/>
    </source>
</evidence>
<dbReference type="CDD" id="cd02440">
    <property type="entry name" value="AdoMet_MTases"/>
    <property type="match status" value="1"/>
</dbReference>
<dbReference type="InterPro" id="IPR002877">
    <property type="entry name" value="RNA_MeTrfase_FtsJ_dom"/>
</dbReference>
<keyword evidence="11" id="KW-0963">Cytoplasm</keyword>
<evidence type="ECO:0000256" key="4">
    <source>
        <dbReference type="ARBA" id="ARBA00022691"/>
    </source>
</evidence>
<evidence type="ECO:0000259" key="13">
    <source>
        <dbReference type="Pfam" id="PF01728"/>
    </source>
</evidence>
<keyword evidence="15" id="KW-1185">Reference proteome</keyword>
<dbReference type="PIRSF" id="PIRSF005461">
    <property type="entry name" value="23S_rRNA_mtase"/>
    <property type="match status" value="1"/>
</dbReference>
<feature type="binding site" evidence="11">
    <location>
        <position position="89"/>
    </location>
    <ligand>
        <name>S-adenosyl-L-methionine</name>
        <dbReference type="ChEBI" id="CHEBI:59789"/>
    </ligand>
</feature>
<feature type="binding site" evidence="11">
    <location>
        <position position="54"/>
    </location>
    <ligand>
        <name>S-adenosyl-L-methionine</name>
        <dbReference type="ChEBI" id="CHEBI:59789"/>
    </ligand>
</feature>
<gene>
    <name evidence="11" type="primary">rlmE</name>
    <name evidence="11" type="synonym">ftsJ</name>
    <name evidence="11" type="synonym">rrmJ</name>
    <name evidence="14" type="ORF">AKJ08_1012</name>
</gene>
<dbReference type="SUPFAM" id="SSF53335">
    <property type="entry name" value="S-adenosyl-L-methionine-dependent methyltransferases"/>
    <property type="match status" value="1"/>
</dbReference>
<evidence type="ECO:0000256" key="3">
    <source>
        <dbReference type="ARBA" id="ARBA00022679"/>
    </source>
</evidence>
<feature type="domain" description="Ribosomal RNA methyltransferase FtsJ" evidence="13">
    <location>
        <begin position="21"/>
        <end position="196"/>
    </location>
</feature>
<comment type="function">
    <text evidence="5 11">Specifically methylates the uridine in position 2552 of 23S rRNA at the 2'-O position of the ribose in the fully assembled 50S ribosomal subunit.</text>
</comment>
<comment type="subcellular location">
    <subcellularLocation>
        <location evidence="11">Cytoplasm</location>
    </subcellularLocation>
</comment>
<evidence type="ECO:0000256" key="10">
    <source>
        <dbReference type="ARBA" id="ARBA00048970"/>
    </source>
</evidence>
<dbReference type="PANTHER" id="PTHR10920">
    <property type="entry name" value="RIBOSOMAL RNA METHYLTRANSFERASE"/>
    <property type="match status" value="1"/>
</dbReference>
<evidence type="ECO:0000256" key="12">
    <source>
        <dbReference type="PIRSR" id="PIRSR005461-1"/>
    </source>
</evidence>
<dbReference type="InterPro" id="IPR029063">
    <property type="entry name" value="SAM-dependent_MTases_sf"/>
</dbReference>
<comment type="similarity">
    <text evidence="11">Belongs to the class I-like SAM-binding methyltransferase superfamily. RNA methyltransferase RlmE family.</text>
</comment>
<evidence type="ECO:0000313" key="15">
    <source>
        <dbReference type="Proteomes" id="UP000055590"/>
    </source>
</evidence>
<evidence type="ECO:0000256" key="1">
    <source>
        <dbReference type="ARBA" id="ARBA00022552"/>
    </source>
</evidence>
<keyword evidence="2 11" id="KW-0489">Methyltransferase</keyword>
<proteinExistence type="inferred from homology"/>
<feature type="binding site" evidence="11">
    <location>
        <position position="113"/>
    </location>
    <ligand>
        <name>S-adenosyl-L-methionine</name>
        <dbReference type="ChEBI" id="CHEBI:59789"/>
    </ligand>
</feature>
<dbReference type="InterPro" id="IPR015507">
    <property type="entry name" value="rRNA-MeTfrase_E"/>
</dbReference>
<dbReference type="EMBL" id="CP012332">
    <property type="protein sequence ID" value="AKU90625.1"/>
    <property type="molecule type" value="Genomic_DNA"/>
</dbReference>
<dbReference type="GO" id="GO:0008650">
    <property type="term" value="F:rRNA (uridine-2'-O-)-methyltransferase activity"/>
    <property type="evidence" value="ECO:0007669"/>
    <property type="project" value="UniProtKB-UniRule"/>
</dbReference>
<keyword evidence="1 11" id="KW-0698">rRNA processing</keyword>
<feature type="binding site" evidence="11">
    <location>
        <position position="72"/>
    </location>
    <ligand>
        <name>S-adenosyl-L-methionine</name>
        <dbReference type="ChEBI" id="CHEBI:59789"/>
    </ligand>
</feature>
<dbReference type="OrthoDB" id="9790080at2"/>
<comment type="catalytic activity">
    <reaction evidence="10 11">
        <text>uridine(2552) in 23S rRNA + S-adenosyl-L-methionine = 2'-O-methyluridine(2552) in 23S rRNA + S-adenosyl-L-homocysteine + H(+)</text>
        <dbReference type="Rhea" id="RHEA:42720"/>
        <dbReference type="Rhea" id="RHEA-COMP:10202"/>
        <dbReference type="Rhea" id="RHEA-COMP:10203"/>
        <dbReference type="ChEBI" id="CHEBI:15378"/>
        <dbReference type="ChEBI" id="CHEBI:57856"/>
        <dbReference type="ChEBI" id="CHEBI:59789"/>
        <dbReference type="ChEBI" id="CHEBI:65315"/>
        <dbReference type="ChEBI" id="CHEBI:74478"/>
        <dbReference type="EC" id="2.1.1.166"/>
    </reaction>
</comment>
<feature type="binding site" evidence="11">
    <location>
        <position position="52"/>
    </location>
    <ligand>
        <name>S-adenosyl-L-methionine</name>
        <dbReference type="ChEBI" id="CHEBI:59789"/>
    </ligand>
</feature>
<evidence type="ECO:0000256" key="7">
    <source>
        <dbReference type="ARBA" id="ARBA00041129"/>
    </source>
</evidence>
<keyword evidence="4 11" id="KW-0949">S-adenosyl-L-methionine</keyword>
<dbReference type="AlphaFoldDB" id="A0A0K1PAS3"/>
<dbReference type="EC" id="2.1.1.166" evidence="6 11"/>
<dbReference type="KEGG" id="vin:AKJ08_1012"/>
<dbReference type="Pfam" id="PF01728">
    <property type="entry name" value="FtsJ"/>
    <property type="match status" value="1"/>
</dbReference>
<evidence type="ECO:0000256" key="8">
    <source>
        <dbReference type="ARBA" id="ARBA00041995"/>
    </source>
</evidence>
<evidence type="ECO:0000313" key="14">
    <source>
        <dbReference type="EMBL" id="AKU90625.1"/>
    </source>
</evidence>
<dbReference type="Proteomes" id="UP000055590">
    <property type="component" value="Chromosome"/>
</dbReference>
<evidence type="ECO:0000256" key="5">
    <source>
        <dbReference type="ARBA" id="ARBA00037569"/>
    </source>
</evidence>
<dbReference type="PANTHER" id="PTHR10920:SF18">
    <property type="entry name" value="RRNA METHYLTRANSFERASE 2, MITOCHONDRIAL"/>
    <property type="match status" value="1"/>
</dbReference>
<keyword evidence="3 11" id="KW-0808">Transferase</keyword>
<organism evidence="14 15">
    <name type="scientific">Vulgatibacter incomptus</name>
    <dbReference type="NCBI Taxonomy" id="1391653"/>
    <lineage>
        <taxon>Bacteria</taxon>
        <taxon>Pseudomonadati</taxon>
        <taxon>Myxococcota</taxon>
        <taxon>Myxococcia</taxon>
        <taxon>Myxococcales</taxon>
        <taxon>Cystobacterineae</taxon>
        <taxon>Vulgatibacteraceae</taxon>
        <taxon>Vulgatibacter</taxon>
    </lineage>
</organism>
<reference evidence="14 15" key="1">
    <citation type="submission" date="2015-08" db="EMBL/GenBank/DDBJ databases">
        <authorList>
            <person name="Babu N.S."/>
            <person name="Beckwith C.J."/>
            <person name="Beseler K.G."/>
            <person name="Brison A."/>
            <person name="Carone J.V."/>
            <person name="Caskin T.P."/>
            <person name="Diamond M."/>
            <person name="Durham M.E."/>
            <person name="Foxe J.M."/>
            <person name="Go M."/>
            <person name="Henderson B.A."/>
            <person name="Jones I.B."/>
            <person name="McGettigan J.A."/>
            <person name="Micheletti S.J."/>
            <person name="Nasrallah M.E."/>
            <person name="Ortiz D."/>
            <person name="Piller C.R."/>
            <person name="Privatt S.R."/>
            <person name="Schneider S.L."/>
            <person name="Sharp S."/>
            <person name="Smith T.C."/>
            <person name="Stanton J.D."/>
            <person name="Ullery H.E."/>
            <person name="Wilson R.J."/>
            <person name="Serrano M.G."/>
            <person name="Buck G."/>
            <person name="Lee V."/>
            <person name="Wang Y."/>
            <person name="Carvalho R."/>
            <person name="Voegtly L."/>
            <person name="Shi R."/>
            <person name="Duckworth R."/>
            <person name="Johnson A."/>
            <person name="Loviza R."/>
            <person name="Walstead R."/>
            <person name="Shah Z."/>
            <person name="Kiflezghi M."/>
            <person name="Wade K."/>
            <person name="Ball S.L."/>
            <person name="Bradley K.W."/>
            <person name="Asai D.J."/>
            <person name="Bowman C.A."/>
            <person name="Russell D.A."/>
            <person name="Pope W.H."/>
            <person name="Jacobs-Sera D."/>
            <person name="Hendrix R.W."/>
            <person name="Hatfull G.F."/>
        </authorList>
    </citation>
    <scope>NUCLEOTIDE SEQUENCE [LARGE SCALE GENOMIC DNA]</scope>
    <source>
        <strain evidence="14 15">DSM 27710</strain>
    </source>
</reference>
<dbReference type="GO" id="GO:0005737">
    <property type="term" value="C:cytoplasm"/>
    <property type="evidence" value="ECO:0007669"/>
    <property type="project" value="UniProtKB-SubCell"/>
</dbReference>
<dbReference type="RefSeq" id="WP_050725051.1">
    <property type="nucleotide sequence ID" value="NZ_CP012332.1"/>
</dbReference>
<feature type="active site" description="Proton acceptor" evidence="11 12">
    <location>
        <position position="153"/>
    </location>
</feature>
<accession>A0A0K1PAS3</accession>
<evidence type="ECO:0000256" key="2">
    <source>
        <dbReference type="ARBA" id="ARBA00022603"/>
    </source>
</evidence>
<dbReference type="HAMAP" id="MF_01547">
    <property type="entry name" value="RNA_methyltr_E"/>
    <property type="match status" value="1"/>
</dbReference>
<sequence length="211" mass="22940">MTKSYNPKDPFFKKAKQEGLRARSAFKIQEIADRLKLYRKGMAILDLGAAPGGWLQILARIVGPSGKVVGIDLQPIRGMGPNVKTAVLDIYAPDLDEKLRELHDGAFDAITSDMAPKTTGIKATDEARSIALAEHALALCSRLLRPGGSFVAKVFEGSGFEDYLREAKKQFDQVKLIRPEATRGRSFEIYVVGIGFRAAQAPQAPAEPANG</sequence>
<name>A0A0K1PAS3_9BACT</name>
<protein>
    <recommendedName>
        <fullName evidence="7 11">Ribosomal RNA large subunit methyltransferase E</fullName>
        <ecNumber evidence="6 11">2.1.1.166</ecNumber>
    </recommendedName>
    <alternativeName>
        <fullName evidence="9 11">23S rRNA Um2552 methyltransferase</fullName>
    </alternativeName>
    <alternativeName>
        <fullName evidence="8 11">rRNA (uridine-2'-O-)-methyltransferase</fullName>
    </alternativeName>
</protein>
<dbReference type="STRING" id="1391653.AKJ08_1012"/>